<name>A5E105_LODEL</name>
<keyword evidence="4" id="KW-1185">Reference proteome</keyword>
<dbReference type="OMA" id="GWLNMYQ"/>
<dbReference type="KEGG" id="lel:PVL30_002791"/>
<evidence type="ECO:0000256" key="1">
    <source>
        <dbReference type="SAM" id="MobiDB-lite"/>
    </source>
</evidence>
<keyword evidence="2" id="KW-0472">Membrane</keyword>
<feature type="compositionally biased region" description="Acidic residues" evidence="1">
    <location>
        <begin position="721"/>
        <end position="738"/>
    </location>
</feature>
<feature type="compositionally biased region" description="Basic and acidic residues" evidence="1">
    <location>
        <begin position="739"/>
        <end position="770"/>
    </location>
</feature>
<reference evidence="3 4" key="1">
    <citation type="journal article" date="2009" name="Nature">
        <title>Evolution of pathogenicity and sexual reproduction in eight Candida genomes.</title>
        <authorList>
            <person name="Butler G."/>
            <person name="Rasmussen M.D."/>
            <person name="Lin M.F."/>
            <person name="Santos M.A."/>
            <person name="Sakthikumar S."/>
            <person name="Munro C.A."/>
            <person name="Rheinbay E."/>
            <person name="Grabherr M."/>
            <person name="Forche A."/>
            <person name="Reedy J.L."/>
            <person name="Agrafioti I."/>
            <person name="Arnaud M.B."/>
            <person name="Bates S."/>
            <person name="Brown A.J."/>
            <person name="Brunke S."/>
            <person name="Costanzo M.C."/>
            <person name="Fitzpatrick D.A."/>
            <person name="de Groot P.W."/>
            <person name="Harris D."/>
            <person name="Hoyer L.L."/>
            <person name="Hube B."/>
            <person name="Klis F.M."/>
            <person name="Kodira C."/>
            <person name="Lennard N."/>
            <person name="Logue M.E."/>
            <person name="Martin R."/>
            <person name="Neiman A.M."/>
            <person name="Nikolaou E."/>
            <person name="Quail M.A."/>
            <person name="Quinn J."/>
            <person name="Santos M.C."/>
            <person name="Schmitzberger F.F."/>
            <person name="Sherlock G."/>
            <person name="Shah P."/>
            <person name="Silverstein K.A."/>
            <person name="Skrzypek M.S."/>
            <person name="Soll D."/>
            <person name="Staggs R."/>
            <person name="Stansfield I."/>
            <person name="Stumpf M.P."/>
            <person name="Sudbery P.E."/>
            <person name="Srikantha T."/>
            <person name="Zeng Q."/>
            <person name="Berman J."/>
            <person name="Berriman M."/>
            <person name="Heitman J."/>
            <person name="Gow N.A."/>
            <person name="Lorenz M.C."/>
            <person name="Birren B.W."/>
            <person name="Kellis M."/>
            <person name="Cuomo C.A."/>
        </authorList>
    </citation>
    <scope>NUCLEOTIDE SEQUENCE [LARGE SCALE GENOMIC DNA]</scope>
    <source>
        <strain evidence="4">ATCC 11503 / BCRC 21390 / CBS 2605 / JCM 1781 / NBRC 1676 / NRRL YB-4239</strain>
    </source>
</reference>
<evidence type="ECO:0000313" key="4">
    <source>
        <dbReference type="Proteomes" id="UP000001996"/>
    </source>
</evidence>
<evidence type="ECO:0000256" key="2">
    <source>
        <dbReference type="SAM" id="Phobius"/>
    </source>
</evidence>
<feature type="region of interest" description="Disordered" evidence="1">
    <location>
        <begin position="717"/>
        <end position="770"/>
    </location>
</feature>
<organism evidence="3 4">
    <name type="scientific">Lodderomyces elongisporus (strain ATCC 11503 / CBS 2605 / JCM 1781 / NBRC 1676 / NRRL YB-4239)</name>
    <name type="common">Yeast</name>
    <name type="synonym">Saccharomyces elongisporus</name>
    <dbReference type="NCBI Taxonomy" id="379508"/>
    <lineage>
        <taxon>Eukaryota</taxon>
        <taxon>Fungi</taxon>
        <taxon>Dikarya</taxon>
        <taxon>Ascomycota</taxon>
        <taxon>Saccharomycotina</taxon>
        <taxon>Pichiomycetes</taxon>
        <taxon>Debaryomycetaceae</taxon>
        <taxon>Candida/Lodderomyces clade</taxon>
        <taxon>Lodderomyces</taxon>
    </lineage>
</organism>
<proteinExistence type="predicted"/>
<dbReference type="EMBL" id="CH981527">
    <property type="protein sequence ID" value="EDK45113.1"/>
    <property type="molecule type" value="Genomic_DNA"/>
</dbReference>
<keyword evidence="2" id="KW-0812">Transmembrane</keyword>
<protein>
    <submittedName>
        <fullName evidence="3">Uncharacterized protein</fullName>
    </submittedName>
</protein>
<sequence length="816" mass="92046">MPELASDLSTTSLSQTNSTWNTLYSYDDGLIYLHLRNNDLLKFSFHLDGSLNSTENLENLQEVTPLTSPPPNTKLFLLNNNLYGLTSKNLSQSLSLSLSLSLDIHENEDKDICGDGQLDLVKYENDEWTNEWSSMNYTNIDDSSFYQDSTILTDYTAKDTVFIYGGLCSSTGLISNRLISLNITNGSFYNVTTSTKPQAFYGASNLAAPNVQNQLIFGGNLNKGWLDMNQLATWNFASGWSFKLITKLALSSKELTINSRINALTLPLFKPLLTGLSITSDFTIDEVLMIGGTMNEKASTPTYAKLNMVTNDVYWNTTGMDNENTLNLSQVLGAATVFSTLIVINSTSIALGESDIKSRRDSDSLQQYQINLYDVDTLKSVDNLKDHIESLFSSKSSYSTSKRNAIILGTILPISSIIIIAVVVYYFYMKKRRKGGNRYEKDELASQYYDNNNELDYSFDYLPHQPPMSHIQPPYINNDHSDSASTLSGATSITSWMRKRQDFEKQRIRASFLASNDTLNIVDDESGETTFERMTMDGDYDRYDITQKEKHQRGAQRAAGDSSNDLAVAAAATAAEKEEEEEDDEQNEEQYGEDNEDATEEDLGYHSRFSPSRNAYSESPLLHKSIRNLRKKYSFTKTPPTSPCSEARPKHPVKYRSLRTTKLEHLFPNDAIDGPQVSNKVTRPGTLHECGSDVTSLDDKFDVQVLVSSKRRSILRIVNPDDNDEDKEVEEEQEEEEKEKEIYNEDYSNKYDCDYPDKQKEETGDGKAPTHMELADLCDVMFNNDLGSGARDSPRHQQLRQRIPSGEKDKDDEEDD</sequence>
<dbReference type="eggNOG" id="ENOG502SE2S">
    <property type="taxonomic scope" value="Eukaryota"/>
</dbReference>
<dbReference type="AlphaFoldDB" id="A5E105"/>
<dbReference type="HOGENOM" id="CLU_401708_0_0_1"/>
<dbReference type="GeneID" id="5232870"/>
<keyword evidence="2" id="KW-1133">Transmembrane helix</keyword>
<dbReference type="InParanoid" id="A5E105"/>
<gene>
    <name evidence="3" type="ORF">LELG_03292</name>
</gene>
<accession>A5E105</accession>
<dbReference type="VEuPathDB" id="FungiDB:LELG_03292"/>
<evidence type="ECO:0000313" key="3">
    <source>
        <dbReference type="EMBL" id="EDK45113.1"/>
    </source>
</evidence>
<feature type="transmembrane region" description="Helical" evidence="2">
    <location>
        <begin position="405"/>
        <end position="428"/>
    </location>
</feature>
<dbReference type="OrthoDB" id="3980762at2759"/>
<feature type="region of interest" description="Disordered" evidence="1">
    <location>
        <begin position="548"/>
        <end position="622"/>
    </location>
</feature>
<feature type="compositionally biased region" description="Acidic residues" evidence="1">
    <location>
        <begin position="577"/>
        <end position="602"/>
    </location>
</feature>
<dbReference type="STRING" id="379508.A5E105"/>
<dbReference type="Proteomes" id="UP000001996">
    <property type="component" value="Unassembled WGS sequence"/>
</dbReference>
<dbReference type="Gene3D" id="2.120.10.80">
    <property type="entry name" value="Kelch-type beta propeller"/>
    <property type="match status" value="1"/>
</dbReference>
<feature type="region of interest" description="Disordered" evidence="1">
    <location>
        <begin position="783"/>
        <end position="816"/>
    </location>
</feature>
<feature type="compositionally biased region" description="Low complexity" evidence="1">
    <location>
        <begin position="565"/>
        <end position="574"/>
    </location>
</feature>
<dbReference type="InterPro" id="IPR015915">
    <property type="entry name" value="Kelch-typ_b-propeller"/>
</dbReference>